<name>A0A6B8RMK3_9BACL</name>
<reference evidence="2" key="1">
    <citation type="submission" date="2018-11" db="EMBL/GenBank/DDBJ databases">
        <title>Complete genome sequence of Paenibacillus sp. ML311-T8.</title>
        <authorList>
            <person name="Nam Y.-D."/>
            <person name="Kang J."/>
            <person name="Chung W.-H."/>
            <person name="Park Y.S."/>
        </authorList>
    </citation>
    <scope>NUCLEOTIDE SEQUENCE [LARGE SCALE GENOMIC DNA]</scope>
    <source>
        <strain evidence="2">ML311-T8</strain>
    </source>
</reference>
<sequence>MITNNDGIPSEDFSDFKKIEFQFEGRDAILVCPDEEIKTRKWLLKTEYFAAFPGLEVEMLKRGWHVAYLKNTNRWGLDEDMDAKKAFAGFLNEKYGLYEKCVPVGMSAGGLHAIKLAAKYPEMVSSLYLDAPLLNILSCLNLAGTSIPNEALKEEVLSALNLTLSELISYREHPLDKLPALLASRIPVVLVYGSNDNIVPFHENGALLVKAYEHTGIDLEVYSKDCGHHPHCLDDPTQIIDFILRHAE</sequence>
<evidence type="ECO:0000313" key="1">
    <source>
        <dbReference type="EMBL" id="QGQ96912.1"/>
    </source>
</evidence>
<organism evidence="1 2">
    <name type="scientific">Paenibacillus psychroresistens</name>
    <dbReference type="NCBI Taxonomy" id="1778678"/>
    <lineage>
        <taxon>Bacteria</taxon>
        <taxon>Bacillati</taxon>
        <taxon>Bacillota</taxon>
        <taxon>Bacilli</taxon>
        <taxon>Bacillales</taxon>
        <taxon>Paenibacillaceae</taxon>
        <taxon>Paenibacillus</taxon>
    </lineage>
</organism>
<dbReference type="OrthoDB" id="2513075at2"/>
<dbReference type="RefSeq" id="WP_155702012.1">
    <property type="nucleotide sequence ID" value="NZ_CP034235.1"/>
</dbReference>
<accession>A0A6B8RMK3</accession>
<proteinExistence type="predicted"/>
<dbReference type="GO" id="GO:0016787">
    <property type="term" value="F:hydrolase activity"/>
    <property type="evidence" value="ECO:0007669"/>
    <property type="project" value="UniProtKB-KW"/>
</dbReference>
<dbReference type="AlphaFoldDB" id="A0A6B8RMK3"/>
<keyword evidence="2" id="KW-1185">Reference proteome</keyword>
<dbReference type="EMBL" id="CP034235">
    <property type="protein sequence ID" value="QGQ96912.1"/>
    <property type="molecule type" value="Genomic_DNA"/>
</dbReference>
<evidence type="ECO:0000313" key="2">
    <source>
        <dbReference type="Proteomes" id="UP000426246"/>
    </source>
</evidence>
<dbReference type="Proteomes" id="UP000426246">
    <property type="component" value="Chromosome"/>
</dbReference>
<protein>
    <submittedName>
        <fullName evidence="1">Alpha/beta hydrolase</fullName>
    </submittedName>
</protein>
<gene>
    <name evidence="1" type="ORF">EHS13_19490</name>
</gene>
<keyword evidence="1" id="KW-0378">Hydrolase</keyword>
<dbReference type="InterPro" id="IPR029058">
    <property type="entry name" value="AB_hydrolase_fold"/>
</dbReference>
<dbReference type="SUPFAM" id="SSF53474">
    <property type="entry name" value="alpha/beta-Hydrolases"/>
    <property type="match status" value="1"/>
</dbReference>
<dbReference type="Gene3D" id="3.40.50.1820">
    <property type="entry name" value="alpha/beta hydrolase"/>
    <property type="match status" value="1"/>
</dbReference>
<dbReference type="KEGG" id="ppsc:EHS13_19490"/>